<dbReference type="Pfam" id="PF01733">
    <property type="entry name" value="Nucleoside_tran"/>
    <property type="match status" value="1"/>
</dbReference>
<name>A0A7S0YIU4_9CHLO</name>
<keyword evidence="5 8" id="KW-1133">Transmembrane helix</keyword>
<evidence type="ECO:0000256" key="5">
    <source>
        <dbReference type="ARBA" id="ARBA00022989"/>
    </source>
</evidence>
<sequence length="567" mass="61937">MPKEEVADTYALVYYIFLLLGTGLLLPWNVFLTEKEFYDVRLHVAPYYRYITENFMSLFSLVFNTSSMLALSFLVVYQKQMSLRSLVLQPFIIIFVMLVSTAALAIRTDINGEIMGKLSLVSLVLMGVCMAFLQGGIMQLASLFSVTHIRGVVSGIAVGGLVTSTLSLLSQLRIEPTPSLSPSIAKNTFSIHSRLSLASDDPVDDAAKEVAPAAFLYFSTAAAVVGLCIIGYWAIPLLPYGRYKLLLAGILDDTKERILNTYDEDFEEPLLAVVEEEVRVVVDSGADRHGDGSNVGRSNSTSSADKGAHTGSTAMAITNPAVNEGNDASTVARAIIDDVTSTTVVQKRERVFSAIISVERDYTVFTRTWQKRFAFELYCLSLFLTLGVTMTVHPGISAFVCSSSNAATTSPCVVRGGSSSDREIVRRLMGDLFVPLIFVLFSLGDFLGRVLSGHGPWSHRAPKPLSLLFYTLCRSFIAVGICFCHVITPTRWRLHDKLSHDVWPLGLVMSLGFTQGHLISTICMHAPSTLLPTEQSRYGPVTSFSIAVGCCVGSSISTTLSYVMQMH</sequence>
<feature type="transmembrane region" description="Helical" evidence="8">
    <location>
        <begin position="428"/>
        <end position="447"/>
    </location>
</feature>
<dbReference type="GO" id="GO:0005886">
    <property type="term" value="C:plasma membrane"/>
    <property type="evidence" value="ECO:0007669"/>
    <property type="project" value="TreeGrafter"/>
</dbReference>
<dbReference type="PANTHER" id="PTHR10332:SF10">
    <property type="entry name" value="EQUILIBRATIVE NUCLEOSIDE TRANSPORTER 4"/>
    <property type="match status" value="1"/>
</dbReference>
<gene>
    <name evidence="9" type="ORF">PPAR00522_LOCUS13679</name>
</gene>
<keyword evidence="6 8" id="KW-0472">Membrane</keyword>
<comment type="subcellular location">
    <subcellularLocation>
        <location evidence="1">Membrane</location>
        <topology evidence="1">Multi-pass membrane protein</topology>
    </subcellularLocation>
</comment>
<dbReference type="AlphaFoldDB" id="A0A7S0YIU4"/>
<organism evidence="9">
    <name type="scientific">Polytomella parva</name>
    <dbReference type="NCBI Taxonomy" id="51329"/>
    <lineage>
        <taxon>Eukaryota</taxon>
        <taxon>Viridiplantae</taxon>
        <taxon>Chlorophyta</taxon>
        <taxon>core chlorophytes</taxon>
        <taxon>Chlorophyceae</taxon>
        <taxon>CS clade</taxon>
        <taxon>Chlamydomonadales</taxon>
        <taxon>Chlamydomonadaceae</taxon>
        <taxon>Polytomella</taxon>
    </lineage>
</organism>
<feature type="transmembrane region" description="Helical" evidence="8">
    <location>
        <begin position="542"/>
        <end position="563"/>
    </location>
</feature>
<dbReference type="GO" id="GO:0005337">
    <property type="term" value="F:nucleoside transmembrane transporter activity"/>
    <property type="evidence" value="ECO:0007669"/>
    <property type="project" value="InterPro"/>
</dbReference>
<feature type="transmembrane region" description="Helical" evidence="8">
    <location>
        <begin position="12"/>
        <end position="31"/>
    </location>
</feature>
<evidence type="ECO:0000256" key="3">
    <source>
        <dbReference type="ARBA" id="ARBA00022448"/>
    </source>
</evidence>
<feature type="transmembrane region" description="Helical" evidence="8">
    <location>
        <begin position="86"/>
        <end position="106"/>
    </location>
</feature>
<evidence type="ECO:0000256" key="1">
    <source>
        <dbReference type="ARBA" id="ARBA00004141"/>
    </source>
</evidence>
<dbReference type="PANTHER" id="PTHR10332">
    <property type="entry name" value="EQUILIBRATIVE NUCLEOSIDE TRANSPORTER"/>
    <property type="match status" value="1"/>
</dbReference>
<dbReference type="EMBL" id="HBFM01021038">
    <property type="protein sequence ID" value="CAD8778436.1"/>
    <property type="molecule type" value="Transcribed_RNA"/>
</dbReference>
<keyword evidence="3" id="KW-0813">Transport</keyword>
<feature type="transmembrane region" description="Helical" evidence="8">
    <location>
        <begin position="502"/>
        <end position="522"/>
    </location>
</feature>
<evidence type="ECO:0000256" key="4">
    <source>
        <dbReference type="ARBA" id="ARBA00022692"/>
    </source>
</evidence>
<feature type="region of interest" description="Disordered" evidence="7">
    <location>
        <begin position="285"/>
        <end position="310"/>
    </location>
</feature>
<proteinExistence type="inferred from homology"/>
<reference evidence="9" key="1">
    <citation type="submission" date="2021-01" db="EMBL/GenBank/DDBJ databases">
        <authorList>
            <person name="Corre E."/>
            <person name="Pelletier E."/>
            <person name="Niang G."/>
            <person name="Scheremetjew M."/>
            <person name="Finn R."/>
            <person name="Kale V."/>
            <person name="Holt S."/>
            <person name="Cochrane G."/>
            <person name="Meng A."/>
            <person name="Brown T."/>
            <person name="Cohen L."/>
        </authorList>
    </citation>
    <scope>NUCLEOTIDE SEQUENCE</scope>
    <source>
        <strain evidence="9">SAG 63-3</strain>
    </source>
</reference>
<evidence type="ECO:0000256" key="2">
    <source>
        <dbReference type="ARBA" id="ARBA00007965"/>
    </source>
</evidence>
<evidence type="ECO:0000256" key="8">
    <source>
        <dbReference type="SAM" id="Phobius"/>
    </source>
</evidence>
<feature type="transmembrane region" description="Helical" evidence="8">
    <location>
        <begin position="467"/>
        <end position="490"/>
    </location>
</feature>
<feature type="transmembrane region" description="Helical" evidence="8">
    <location>
        <begin position="55"/>
        <end position="77"/>
    </location>
</feature>
<evidence type="ECO:0008006" key="10">
    <source>
        <dbReference type="Google" id="ProtNLM"/>
    </source>
</evidence>
<accession>A0A7S0YIU4</accession>
<keyword evidence="4 8" id="KW-0812">Transmembrane</keyword>
<evidence type="ECO:0000256" key="6">
    <source>
        <dbReference type="ARBA" id="ARBA00023136"/>
    </source>
</evidence>
<evidence type="ECO:0000313" key="9">
    <source>
        <dbReference type="EMBL" id="CAD8778436.1"/>
    </source>
</evidence>
<feature type="compositionally biased region" description="Polar residues" evidence="7">
    <location>
        <begin position="295"/>
        <end position="310"/>
    </location>
</feature>
<protein>
    <recommendedName>
        <fullName evidence="10">Equilibrative nucleoside transporter</fullName>
    </recommendedName>
</protein>
<comment type="similarity">
    <text evidence="2">Belongs to the SLC29A/ENT transporter (TC 2.A.57) family.</text>
</comment>
<feature type="transmembrane region" description="Helical" evidence="8">
    <location>
        <begin position="214"/>
        <end position="235"/>
    </location>
</feature>
<feature type="transmembrane region" description="Helical" evidence="8">
    <location>
        <begin position="118"/>
        <end position="137"/>
    </location>
</feature>
<dbReference type="InterPro" id="IPR002259">
    <property type="entry name" value="Eqnu_transpt"/>
</dbReference>
<evidence type="ECO:0000256" key="7">
    <source>
        <dbReference type="SAM" id="MobiDB-lite"/>
    </source>
</evidence>